<dbReference type="PANTHER" id="PTHR10822">
    <property type="entry name" value="GLYPICAN"/>
    <property type="match status" value="1"/>
</dbReference>
<protein>
    <submittedName>
        <fullName evidence="15">Glypican-5</fullName>
    </submittedName>
</protein>
<keyword evidence="10 12" id="KW-0449">Lipoprotein</keyword>
<reference key="1">
    <citation type="journal article" date="2007" name="Nature">
        <title>The medaka draft genome and insights into vertebrate genome evolution.</title>
        <authorList>
            <person name="Kasahara M."/>
            <person name="Naruse K."/>
            <person name="Sasaki S."/>
            <person name="Nakatani Y."/>
            <person name="Qu W."/>
            <person name="Ahsan B."/>
            <person name="Yamada T."/>
            <person name="Nagayasu Y."/>
            <person name="Doi K."/>
            <person name="Kasai Y."/>
            <person name="Jindo T."/>
            <person name="Kobayashi D."/>
            <person name="Shimada A."/>
            <person name="Toyoda A."/>
            <person name="Kuroki Y."/>
            <person name="Fujiyama A."/>
            <person name="Sasaki T."/>
            <person name="Shimizu A."/>
            <person name="Asakawa S."/>
            <person name="Shimizu N."/>
            <person name="Hashimoto S."/>
            <person name="Yang J."/>
            <person name="Lee Y."/>
            <person name="Matsushima K."/>
            <person name="Sugano S."/>
            <person name="Sakaizumi M."/>
            <person name="Narita T."/>
            <person name="Ohishi K."/>
            <person name="Haga S."/>
            <person name="Ohta F."/>
            <person name="Nomoto H."/>
            <person name="Nogata K."/>
            <person name="Morishita T."/>
            <person name="Endo T."/>
            <person name="Shin-I T."/>
            <person name="Takeda H."/>
            <person name="Morishita S."/>
            <person name="Kohara Y."/>
        </authorList>
    </citation>
    <scope>NUCLEOTIDE SEQUENCE [LARGE SCALE GENOMIC DNA]</scope>
    <source>
        <strain>Hd-rR</strain>
    </source>
</reference>
<evidence type="ECO:0000256" key="7">
    <source>
        <dbReference type="ARBA" id="ARBA00023136"/>
    </source>
</evidence>
<evidence type="ECO:0000256" key="11">
    <source>
        <dbReference type="RuleBase" id="RU003518"/>
    </source>
</evidence>
<dbReference type="AlphaFoldDB" id="A0A3P9IX98"/>
<evidence type="ECO:0000256" key="1">
    <source>
        <dbReference type="ARBA" id="ARBA00004609"/>
    </source>
</evidence>
<evidence type="ECO:0000256" key="12">
    <source>
        <dbReference type="RuleBase" id="RU003519"/>
    </source>
</evidence>
<reference evidence="15 16" key="2">
    <citation type="submission" date="2017-04" db="EMBL/GenBank/DDBJ databases">
        <title>CpG methylation of centromeres and impact of large insertions on vertebrate speciation.</title>
        <authorList>
            <person name="Ichikawa K."/>
            <person name="Yoshimura J."/>
            <person name="Morishita S."/>
        </authorList>
    </citation>
    <scope>NUCLEOTIDE SEQUENCE</scope>
    <source>
        <strain evidence="15 16">HSOK</strain>
    </source>
</reference>
<dbReference type="Proteomes" id="UP000265200">
    <property type="component" value="Chromosome 4"/>
</dbReference>
<keyword evidence="3" id="KW-1003">Cell membrane</keyword>
<dbReference type="Pfam" id="PF01153">
    <property type="entry name" value="Glypican"/>
    <property type="match status" value="1"/>
</dbReference>
<proteinExistence type="inferred from homology"/>
<evidence type="ECO:0000256" key="2">
    <source>
        <dbReference type="ARBA" id="ARBA00010260"/>
    </source>
</evidence>
<keyword evidence="7 12" id="KW-0472">Membrane</keyword>
<sequence length="619" mass="67949">MFRAGSQNADLCWLILLLGFSCLREASGRAADAGGCHEVKTAYMMRQIGPVELVPDRPGTGESLRLCSHPGPTCCTGKMEDSYMTAVRTETQQKMRSYSFELKYLIAGHTKAYQETFDSLVSFTSDLTSTLFDSAYSTLASDSRPLVLQLFSDVKRHLSGDPHSSLDTAVRRFYDDLFPLVYRRVLNPGLGHTSRSSPSTNHDDCLRMTRQDLSPFGPHPWLLTSSLSRALRPGRTLSQLLRLAGEVVNATEKATLSRECGRALVRMQYCSHCKGLTLIRPCTGLCINIMRGCLLGVSELGAPWSSMVVLLQRLSGTLATSSNQNSLELALLAVRNHVNDAILHAQLHGPRITTLVEKVCGSQVPGPMISSEHSSHWHTTTHETSSFKRSQVTSPSSLQQSLQSRKSLPLKSSGGGKSRSLKKLSREFEGSIQRYEWFFSELPEMLCESEMEVEQHTCWSGQDVVESYAGHVAGSSLKAQKENPEMSVRNTDAVLKGAKKKLEQRTQELLVELGWASKGRERGGEDRGGRMEKKEGGSGEDCDDEDGCETSGQESGDEISSGHSPETKDLAAPPHLHPVPPHLHSPPQVVVRDSAHLLTSGPLTSVILLLLLLCPWAPR</sequence>
<keyword evidence="9 12" id="KW-0357">Heparan sulfate</keyword>
<dbReference type="InterPro" id="IPR001863">
    <property type="entry name" value="Glypican"/>
</dbReference>
<organism evidence="15 16">
    <name type="scientific">Oryzias latipes</name>
    <name type="common">Japanese rice fish</name>
    <name type="synonym">Japanese killifish</name>
    <dbReference type="NCBI Taxonomy" id="8090"/>
    <lineage>
        <taxon>Eukaryota</taxon>
        <taxon>Metazoa</taxon>
        <taxon>Chordata</taxon>
        <taxon>Craniata</taxon>
        <taxon>Vertebrata</taxon>
        <taxon>Euteleostomi</taxon>
        <taxon>Actinopterygii</taxon>
        <taxon>Neopterygii</taxon>
        <taxon>Teleostei</taxon>
        <taxon>Neoteleostei</taxon>
        <taxon>Acanthomorphata</taxon>
        <taxon>Ovalentaria</taxon>
        <taxon>Atherinomorphae</taxon>
        <taxon>Beloniformes</taxon>
        <taxon>Adrianichthyidae</taxon>
        <taxon>Oryziinae</taxon>
        <taxon>Oryzias</taxon>
    </lineage>
</organism>
<evidence type="ECO:0000256" key="5">
    <source>
        <dbReference type="ARBA" id="ARBA00022729"/>
    </source>
</evidence>
<evidence type="ECO:0000256" key="8">
    <source>
        <dbReference type="ARBA" id="ARBA00023180"/>
    </source>
</evidence>
<evidence type="ECO:0000313" key="15">
    <source>
        <dbReference type="Ensembl" id="ENSORLP00015024526.1"/>
    </source>
</evidence>
<feature type="region of interest" description="Disordered" evidence="13">
    <location>
        <begin position="371"/>
        <end position="423"/>
    </location>
</feature>
<evidence type="ECO:0000313" key="16">
    <source>
        <dbReference type="Proteomes" id="UP000265200"/>
    </source>
</evidence>
<reference evidence="15" key="4">
    <citation type="submission" date="2025-09" db="UniProtKB">
        <authorList>
            <consortium name="Ensembl"/>
        </authorList>
    </citation>
    <scope>IDENTIFICATION</scope>
    <source>
        <strain evidence="15">HSOK</strain>
    </source>
</reference>
<accession>A0A3P9IX98</accession>
<dbReference type="PROSITE" id="PS51257">
    <property type="entry name" value="PROKAR_LIPOPROTEIN"/>
    <property type="match status" value="1"/>
</dbReference>
<dbReference type="GO" id="GO:0009966">
    <property type="term" value="P:regulation of signal transduction"/>
    <property type="evidence" value="ECO:0007669"/>
    <property type="project" value="InterPro"/>
</dbReference>
<keyword evidence="5 14" id="KW-0732">Signal</keyword>
<feature type="compositionally biased region" description="Acidic residues" evidence="13">
    <location>
        <begin position="538"/>
        <end position="548"/>
    </location>
</feature>
<comment type="subcellular location">
    <subcellularLocation>
        <location evidence="1 12">Cell membrane</location>
        <topology evidence="1 12">Lipid-anchor</topology>
        <topology evidence="1 12">GPI-anchor</topology>
    </subcellularLocation>
</comment>
<feature type="region of interest" description="Disordered" evidence="13">
    <location>
        <begin position="519"/>
        <end position="587"/>
    </location>
</feature>
<evidence type="ECO:0000256" key="13">
    <source>
        <dbReference type="SAM" id="MobiDB-lite"/>
    </source>
</evidence>
<feature type="compositionally biased region" description="Low complexity" evidence="13">
    <location>
        <begin position="390"/>
        <end position="412"/>
    </location>
</feature>
<feature type="compositionally biased region" description="Basic and acidic residues" evidence="13">
    <location>
        <begin position="519"/>
        <end position="537"/>
    </location>
</feature>
<evidence type="ECO:0000256" key="9">
    <source>
        <dbReference type="ARBA" id="ARBA00023207"/>
    </source>
</evidence>
<keyword evidence="8" id="KW-0325">Glycoprotein</keyword>
<dbReference type="PANTHER" id="PTHR10822:SF19">
    <property type="entry name" value="GLYPICAN-5"/>
    <property type="match status" value="1"/>
</dbReference>
<evidence type="ECO:0000256" key="4">
    <source>
        <dbReference type="ARBA" id="ARBA00022622"/>
    </source>
</evidence>
<feature type="compositionally biased region" description="Pro residues" evidence="13">
    <location>
        <begin position="575"/>
        <end position="584"/>
    </location>
</feature>
<dbReference type="GO" id="GO:0005886">
    <property type="term" value="C:plasma membrane"/>
    <property type="evidence" value="ECO:0007669"/>
    <property type="project" value="UniProtKB-SubCell"/>
</dbReference>
<feature type="chain" id="PRO_5018037163" evidence="14">
    <location>
        <begin position="29"/>
        <end position="619"/>
    </location>
</feature>
<evidence type="ECO:0000256" key="10">
    <source>
        <dbReference type="ARBA" id="ARBA00023288"/>
    </source>
</evidence>
<comment type="function">
    <text evidence="12">Cell surface proteoglycan.</text>
</comment>
<feature type="signal peptide" evidence="14">
    <location>
        <begin position="1"/>
        <end position="28"/>
    </location>
</feature>
<keyword evidence="6 12" id="KW-0654">Proteoglycan</keyword>
<evidence type="ECO:0000256" key="3">
    <source>
        <dbReference type="ARBA" id="ARBA00022475"/>
    </source>
</evidence>
<comment type="similarity">
    <text evidence="2 11">Belongs to the glypican family.</text>
</comment>
<evidence type="ECO:0000256" key="14">
    <source>
        <dbReference type="SAM" id="SignalP"/>
    </source>
</evidence>
<dbReference type="Ensembl" id="ENSORLT00015007725.1">
    <property type="protein sequence ID" value="ENSORLP00015024526.1"/>
    <property type="gene ID" value="ENSORLG00015005119.1"/>
</dbReference>
<reference evidence="15" key="3">
    <citation type="submission" date="2025-08" db="UniProtKB">
        <authorList>
            <consortium name="Ensembl"/>
        </authorList>
    </citation>
    <scope>IDENTIFICATION</scope>
    <source>
        <strain evidence="15">HSOK</strain>
    </source>
</reference>
<evidence type="ECO:0000256" key="6">
    <source>
        <dbReference type="ARBA" id="ARBA00022974"/>
    </source>
</evidence>
<keyword evidence="4 12" id="KW-0336">GPI-anchor</keyword>
<name>A0A3P9IX98_ORYLA</name>
<dbReference type="GO" id="GO:0098552">
    <property type="term" value="C:side of membrane"/>
    <property type="evidence" value="ECO:0007669"/>
    <property type="project" value="UniProtKB-KW"/>
</dbReference>